<accession>A0A6C2UTI5</accession>
<proteinExistence type="predicted"/>
<evidence type="ECO:0000259" key="1">
    <source>
        <dbReference type="SMART" id="SM01321"/>
    </source>
</evidence>
<dbReference type="SMART" id="SM01321">
    <property type="entry name" value="Y1_Tnp"/>
    <property type="match status" value="1"/>
</dbReference>
<dbReference type="PANTHER" id="PTHR34322">
    <property type="entry name" value="TRANSPOSASE, Y1_TNP DOMAIN-CONTAINING"/>
    <property type="match status" value="1"/>
</dbReference>
<evidence type="ECO:0000313" key="2">
    <source>
        <dbReference type="EMBL" id="VGO22601.1"/>
    </source>
</evidence>
<dbReference type="GO" id="GO:0006313">
    <property type="term" value="P:DNA transposition"/>
    <property type="evidence" value="ECO:0007669"/>
    <property type="project" value="InterPro"/>
</dbReference>
<dbReference type="AlphaFoldDB" id="A0A6C2UTI5"/>
<dbReference type="InterPro" id="IPR036515">
    <property type="entry name" value="Transposase_17_sf"/>
</dbReference>
<dbReference type="EMBL" id="CAAHFH010000002">
    <property type="protein sequence ID" value="VGO22601.1"/>
    <property type="molecule type" value="Genomic_DNA"/>
</dbReference>
<dbReference type="Proteomes" id="UP000346198">
    <property type="component" value="Unassembled WGS sequence"/>
</dbReference>
<keyword evidence="3" id="KW-1185">Reference proteome</keyword>
<organism evidence="2 3">
    <name type="scientific">Pontiella sulfatireligans</name>
    <dbReference type="NCBI Taxonomy" id="2750658"/>
    <lineage>
        <taxon>Bacteria</taxon>
        <taxon>Pseudomonadati</taxon>
        <taxon>Kiritimatiellota</taxon>
        <taxon>Kiritimatiellia</taxon>
        <taxon>Kiritimatiellales</taxon>
        <taxon>Pontiellaceae</taxon>
        <taxon>Pontiella</taxon>
    </lineage>
</organism>
<dbReference type="InterPro" id="IPR002686">
    <property type="entry name" value="Transposase_17"/>
</dbReference>
<reference evidence="2 3" key="1">
    <citation type="submission" date="2019-04" db="EMBL/GenBank/DDBJ databases">
        <authorList>
            <person name="Van Vliet M D."/>
        </authorList>
    </citation>
    <scope>NUCLEOTIDE SEQUENCE [LARGE SCALE GENOMIC DNA]</scope>
    <source>
        <strain evidence="2 3">F21</strain>
    </source>
</reference>
<dbReference type="GO" id="GO:0003677">
    <property type="term" value="F:DNA binding"/>
    <property type="evidence" value="ECO:0007669"/>
    <property type="project" value="InterPro"/>
</dbReference>
<gene>
    <name evidence="2" type="ORF">SCARR_04686</name>
</gene>
<sequence>MRRLEAFMGVRVLTYAIMSNHWHILLEVPPMTELSDDELHRRIKAFYSKQRANVIMQEYERVTAYAQQTGNSAWLDEWREKYTSRMGDLSIFVKELKERFSKWYNRKNNRKGTLWEERFKSVLVENSDHVIATMATYIELNPVRAGLVEDPRDYRFCGYAEAVAGGAEARKGIEQILHMHGQQASWRKLAAQYRIHLFCTGEETSERPGVNPEKMQQVIEAGGELSTYELMRCRVRYFNDGVALGSKLFIEEVFEQHRSWFGEKRKSGARKIRGSGLEDLFSMRDLRLGAISPPGLASLG</sequence>
<dbReference type="Gene3D" id="3.30.70.1290">
    <property type="entry name" value="Transposase IS200-like"/>
    <property type="match status" value="1"/>
</dbReference>
<protein>
    <recommendedName>
        <fullName evidence="1">Transposase IS200-like domain-containing protein</fullName>
    </recommendedName>
</protein>
<name>A0A6C2UTI5_9BACT</name>
<dbReference type="GO" id="GO:0004803">
    <property type="term" value="F:transposase activity"/>
    <property type="evidence" value="ECO:0007669"/>
    <property type="project" value="InterPro"/>
</dbReference>
<evidence type="ECO:0000313" key="3">
    <source>
        <dbReference type="Proteomes" id="UP000346198"/>
    </source>
</evidence>
<dbReference type="PANTHER" id="PTHR34322:SF2">
    <property type="entry name" value="TRANSPOSASE IS200-LIKE DOMAIN-CONTAINING PROTEIN"/>
    <property type="match status" value="1"/>
</dbReference>
<feature type="domain" description="Transposase IS200-like" evidence="1">
    <location>
        <begin position="2"/>
        <end position="141"/>
    </location>
</feature>
<dbReference type="SUPFAM" id="SSF143422">
    <property type="entry name" value="Transposase IS200-like"/>
    <property type="match status" value="1"/>
</dbReference>